<feature type="non-terminal residue" evidence="2">
    <location>
        <position position="1"/>
    </location>
</feature>
<keyword evidence="3" id="KW-1185">Reference proteome</keyword>
<evidence type="ECO:0000256" key="1">
    <source>
        <dbReference type="SAM" id="MobiDB-lite"/>
    </source>
</evidence>
<proteinExistence type="predicted"/>
<dbReference type="AlphaFoldDB" id="A0A4Y2Q1D4"/>
<feature type="compositionally biased region" description="Acidic residues" evidence="1">
    <location>
        <begin position="14"/>
        <end position="25"/>
    </location>
</feature>
<comment type="caution">
    <text evidence="2">The sequence shown here is derived from an EMBL/GenBank/DDBJ whole genome shotgun (WGS) entry which is preliminary data.</text>
</comment>
<dbReference type="EMBL" id="BGPR01012633">
    <property type="protein sequence ID" value="GBN56953.1"/>
    <property type="molecule type" value="Genomic_DNA"/>
</dbReference>
<accession>A0A4Y2Q1D4</accession>
<feature type="region of interest" description="Disordered" evidence="1">
    <location>
        <begin position="1"/>
        <end position="25"/>
    </location>
</feature>
<organism evidence="2 3">
    <name type="scientific">Araneus ventricosus</name>
    <name type="common">Orbweaver spider</name>
    <name type="synonym">Epeira ventricosa</name>
    <dbReference type="NCBI Taxonomy" id="182803"/>
    <lineage>
        <taxon>Eukaryota</taxon>
        <taxon>Metazoa</taxon>
        <taxon>Ecdysozoa</taxon>
        <taxon>Arthropoda</taxon>
        <taxon>Chelicerata</taxon>
        <taxon>Arachnida</taxon>
        <taxon>Araneae</taxon>
        <taxon>Araneomorphae</taxon>
        <taxon>Entelegynae</taxon>
        <taxon>Araneoidea</taxon>
        <taxon>Araneidae</taxon>
        <taxon>Araneus</taxon>
    </lineage>
</organism>
<evidence type="ECO:0000313" key="3">
    <source>
        <dbReference type="Proteomes" id="UP000499080"/>
    </source>
</evidence>
<gene>
    <name evidence="2" type="ORF">AVEN_39994_1</name>
</gene>
<dbReference type="Proteomes" id="UP000499080">
    <property type="component" value="Unassembled WGS sequence"/>
</dbReference>
<reference evidence="2 3" key="1">
    <citation type="journal article" date="2019" name="Sci. Rep.">
        <title>Orb-weaving spider Araneus ventricosus genome elucidates the spidroin gene catalogue.</title>
        <authorList>
            <person name="Kono N."/>
            <person name="Nakamura H."/>
            <person name="Ohtoshi R."/>
            <person name="Moran D.A.P."/>
            <person name="Shinohara A."/>
            <person name="Yoshida Y."/>
            <person name="Fujiwara M."/>
            <person name="Mori M."/>
            <person name="Tomita M."/>
            <person name="Arakawa K."/>
        </authorList>
    </citation>
    <scope>NUCLEOTIDE SEQUENCE [LARGE SCALE GENOMIC DNA]</scope>
</reference>
<name>A0A4Y2Q1D4_ARAVE</name>
<protein>
    <submittedName>
        <fullName evidence="2">Uncharacterized protein</fullName>
    </submittedName>
</protein>
<sequence length="46" mass="5269">VRYTQEKHSGSITDEVENADKEDDDDDARSIAIFIIYPEPLQLFSP</sequence>
<evidence type="ECO:0000313" key="2">
    <source>
        <dbReference type="EMBL" id="GBN56953.1"/>
    </source>
</evidence>